<reference evidence="3 4" key="1">
    <citation type="submission" date="2020-08" db="EMBL/GenBank/DDBJ databases">
        <title>The Agave Microbiome: Exploring the role of microbial communities in plant adaptations to desert environments.</title>
        <authorList>
            <person name="Partida-Martinez L.P."/>
        </authorList>
    </citation>
    <scope>NUCLEOTIDE SEQUENCE [LARGE SCALE GENOMIC DNA]</scope>
    <source>
        <strain evidence="3 4">RAS26</strain>
    </source>
</reference>
<dbReference type="AlphaFoldDB" id="A0A7W4UEJ5"/>
<keyword evidence="2" id="KW-0812">Transmembrane</keyword>
<feature type="transmembrane region" description="Helical" evidence="2">
    <location>
        <begin position="524"/>
        <end position="545"/>
    </location>
</feature>
<feature type="region of interest" description="Disordered" evidence="1">
    <location>
        <begin position="428"/>
        <end position="520"/>
    </location>
</feature>
<feature type="transmembrane region" description="Helical" evidence="2">
    <location>
        <begin position="254"/>
        <end position="272"/>
    </location>
</feature>
<evidence type="ECO:0000313" key="3">
    <source>
        <dbReference type="EMBL" id="MBB2922220.1"/>
    </source>
</evidence>
<feature type="transmembrane region" description="Helical" evidence="2">
    <location>
        <begin position="718"/>
        <end position="738"/>
    </location>
</feature>
<feature type="compositionally biased region" description="Basic and acidic residues" evidence="1">
    <location>
        <begin position="477"/>
        <end position="497"/>
    </location>
</feature>
<dbReference type="InterPro" id="IPR029058">
    <property type="entry name" value="AB_hydrolase_fold"/>
</dbReference>
<reference evidence="3 4" key="2">
    <citation type="submission" date="2020-08" db="EMBL/GenBank/DDBJ databases">
        <authorList>
            <person name="Partida-Martinez L."/>
            <person name="Huntemann M."/>
            <person name="Clum A."/>
            <person name="Wang J."/>
            <person name="Palaniappan K."/>
            <person name="Ritter S."/>
            <person name="Chen I.-M."/>
            <person name="Stamatis D."/>
            <person name="Reddy T."/>
            <person name="O'Malley R."/>
            <person name="Daum C."/>
            <person name="Shapiro N."/>
            <person name="Ivanova N."/>
            <person name="Kyrpides N."/>
            <person name="Woyke T."/>
        </authorList>
    </citation>
    <scope>NUCLEOTIDE SEQUENCE [LARGE SCALE GENOMIC DNA]</scope>
    <source>
        <strain evidence="3 4">RAS26</strain>
    </source>
</reference>
<name>A0A7W4UEJ5_9CELL</name>
<feature type="compositionally biased region" description="Low complexity" evidence="1">
    <location>
        <begin position="998"/>
        <end position="1066"/>
    </location>
</feature>
<keyword evidence="2" id="KW-0472">Membrane</keyword>
<evidence type="ECO:0000256" key="1">
    <source>
        <dbReference type="SAM" id="MobiDB-lite"/>
    </source>
</evidence>
<feature type="transmembrane region" description="Helical" evidence="2">
    <location>
        <begin position="288"/>
        <end position="315"/>
    </location>
</feature>
<dbReference type="EMBL" id="JACHVX010000002">
    <property type="protein sequence ID" value="MBB2922220.1"/>
    <property type="molecule type" value="Genomic_DNA"/>
</dbReference>
<feature type="transmembrane region" description="Helical" evidence="2">
    <location>
        <begin position="73"/>
        <end position="94"/>
    </location>
</feature>
<feature type="transmembrane region" description="Helical" evidence="2">
    <location>
        <begin position="327"/>
        <end position="348"/>
    </location>
</feature>
<gene>
    <name evidence="3" type="ORF">FHR80_001132</name>
</gene>
<feature type="transmembrane region" description="Helical" evidence="2">
    <location>
        <begin position="368"/>
        <end position="390"/>
    </location>
</feature>
<feature type="transmembrane region" description="Helical" evidence="2">
    <location>
        <begin position="163"/>
        <end position="183"/>
    </location>
</feature>
<dbReference type="Proteomes" id="UP000518206">
    <property type="component" value="Unassembled WGS sequence"/>
</dbReference>
<keyword evidence="2" id="KW-1133">Transmembrane helix</keyword>
<feature type="compositionally biased region" description="Low complexity" evidence="1">
    <location>
        <begin position="203"/>
        <end position="222"/>
    </location>
</feature>
<dbReference type="RefSeq" id="WP_183295216.1">
    <property type="nucleotide sequence ID" value="NZ_JACHVX010000002.1"/>
</dbReference>
<organism evidence="3 4">
    <name type="scientific">Cellulomonas cellasea</name>
    <dbReference type="NCBI Taxonomy" id="43670"/>
    <lineage>
        <taxon>Bacteria</taxon>
        <taxon>Bacillati</taxon>
        <taxon>Actinomycetota</taxon>
        <taxon>Actinomycetes</taxon>
        <taxon>Micrococcales</taxon>
        <taxon>Cellulomonadaceae</taxon>
        <taxon>Cellulomonas</taxon>
    </lineage>
</organism>
<feature type="transmembrane region" description="Helical" evidence="2">
    <location>
        <begin position="115"/>
        <end position="135"/>
    </location>
</feature>
<protein>
    <submittedName>
        <fullName evidence="3">Uncharacterized protein</fullName>
    </submittedName>
</protein>
<comment type="caution">
    <text evidence="3">The sequence shown here is derived from an EMBL/GenBank/DDBJ whole genome shotgun (WGS) entry which is preliminary data.</text>
</comment>
<feature type="transmembrane region" description="Helical" evidence="2">
    <location>
        <begin position="565"/>
        <end position="597"/>
    </location>
</feature>
<dbReference type="SUPFAM" id="SSF53474">
    <property type="entry name" value="alpha/beta-Hydrolases"/>
    <property type="match status" value="1"/>
</dbReference>
<sequence>MPVRPSYVELRIHGVSGTTPEDMLGTTQVEDVAGDELVRFVRAAEPTAGELPGDGVLEAVSWGRLTSGLAAQAAWVVMLPFALVNLAMWTSRSFTETSSRPRAARVRAAASRGCVRLLGLTVTVVVTLAAALLAMDLVGWQCGRVACAVVSDRLAFAEAWSRGARVAVASAVPVVVLAAIAWLSHRVSLRYEAASPSDLTEPGAASGTRRTAGAGAASGTGAQPEPTQPLVEQQPNLFSPLMWHAEPMVQRLRCVHLSVGWASVGVLLVWAVREQVGAAVLRGGVDSALWWAATACLALVIVAGGLLVALPTGWVAWTERPLQHQGAVATALQLLALAGVGLAAASFARTVDGLAEDVTGPIPGLGGVLAVVVWVQVAVLLALGGVQLSWSRIDHAVDRAAGWVLDRLVPRPVRRLLTARSTVRHPVRTARALRALSRDRARTRSADEAEPQRGRADARPDSDDPQRGRGAPLPGRDAARSDGPRRTLAARLRDGVAGRKARAQRRAERRAAPPTPRPESQLPAFLGLAPWVVAASGVLLAYVYAAGLTLRIGALLTPTDPDEGALAVPALLTWASGGFAVVVALAVLTGAVAFVLVSRVPARDVVGVVETFVHHHALRPADRPTAYSDWRDDFRIRRIVRARRLQRLVQARWILDGLGCASILGVLIAVAALTSSIEPLASLMRGRPAPGPEVAVAPDAATSDVTWPVAVGSGLSAAGSWALTALAVGVIGLVVAGWRSPAVRRRVGVAWDVLSFWPRGGHPFAPPSYTERAVPQIVARTRFLAREPATRPRVLLSGHSQGSVLAAAVVAQLRTLDAAEGFPAGQGTLARVALLTHGSPLGRLYQPLFPQYFSGAELVPATAPAGDATGARAARHEVGGPEQLRVLDAALGGRWLNLWRDTDPIGSSLASALHGHDIECRDPLDYLLDEERAAYPPVHGHSDYPGACEYVRAREHLVGVPASGGGPDGCTRCVPTGGGATTTAAAGAGEATGEDEAAGSAAATSGTTTVAPATANGTVAPAPAGATGATTTAPPADATGATAAAVSAGTTGATTAPPAEATGAPVSTTPPGTFPVPAP</sequence>
<evidence type="ECO:0000256" key="2">
    <source>
        <dbReference type="SAM" id="Phobius"/>
    </source>
</evidence>
<evidence type="ECO:0000313" key="4">
    <source>
        <dbReference type="Proteomes" id="UP000518206"/>
    </source>
</evidence>
<proteinExistence type="predicted"/>
<feature type="transmembrane region" description="Helical" evidence="2">
    <location>
        <begin position="653"/>
        <end position="677"/>
    </location>
</feature>
<feature type="region of interest" description="Disordered" evidence="1">
    <location>
        <begin position="984"/>
        <end position="1079"/>
    </location>
</feature>
<feature type="compositionally biased region" description="Basic and acidic residues" evidence="1">
    <location>
        <begin position="436"/>
        <end position="467"/>
    </location>
</feature>
<accession>A0A7W4UEJ5</accession>
<feature type="region of interest" description="Disordered" evidence="1">
    <location>
        <begin position="197"/>
        <end position="229"/>
    </location>
</feature>